<dbReference type="AlphaFoldDB" id="A0A450W468"/>
<feature type="domain" description="DUF6883" evidence="1">
    <location>
        <begin position="2"/>
        <end position="109"/>
    </location>
</feature>
<evidence type="ECO:0000259" key="1">
    <source>
        <dbReference type="Pfam" id="PF21814"/>
    </source>
</evidence>
<sequence>MKLPNAEKAFVNIEKLRGYCLNSAHERGKHKARLFFSALGLTPDDAEEVSAEFSRAVRDCEAKPCGEDRYGRRYVVDFTMTTRKGQAEVRTSWIIRSHEDFARLTSCYILRKTY</sequence>
<name>A0A450W468_9GAMM</name>
<reference evidence="2" key="1">
    <citation type="submission" date="2019-02" db="EMBL/GenBank/DDBJ databases">
        <authorList>
            <person name="Gruber-Vodicka R. H."/>
            <person name="Seah K. B. B."/>
        </authorList>
    </citation>
    <scope>NUCLEOTIDE SEQUENCE</scope>
    <source>
        <strain evidence="2">BECK_S313</strain>
    </source>
</reference>
<dbReference type="InterPro" id="IPR049250">
    <property type="entry name" value="DUF6883"/>
</dbReference>
<proteinExistence type="predicted"/>
<evidence type="ECO:0000313" key="2">
    <source>
        <dbReference type="EMBL" id="VFK11818.1"/>
    </source>
</evidence>
<protein>
    <recommendedName>
        <fullName evidence="1">DUF6883 domain-containing protein</fullName>
    </recommendedName>
</protein>
<dbReference type="Pfam" id="PF21814">
    <property type="entry name" value="DUF6883"/>
    <property type="match status" value="1"/>
</dbReference>
<organism evidence="2">
    <name type="scientific">Candidatus Kentrum sp. LPFa</name>
    <dbReference type="NCBI Taxonomy" id="2126335"/>
    <lineage>
        <taxon>Bacteria</taxon>
        <taxon>Pseudomonadati</taxon>
        <taxon>Pseudomonadota</taxon>
        <taxon>Gammaproteobacteria</taxon>
        <taxon>Candidatus Kentrum</taxon>
    </lineage>
</organism>
<dbReference type="EMBL" id="CAADFK010000025">
    <property type="protein sequence ID" value="VFK11818.1"/>
    <property type="molecule type" value="Genomic_DNA"/>
</dbReference>
<accession>A0A450W468</accession>
<gene>
    <name evidence="2" type="ORF">BECKLPF1236B_GA0070989_102521</name>
</gene>